<feature type="transmembrane region" description="Helical" evidence="1">
    <location>
        <begin position="52"/>
        <end position="72"/>
    </location>
</feature>
<proteinExistence type="predicted"/>
<dbReference type="HOGENOM" id="CLU_096000_1_0_5"/>
<dbReference type="OrthoDB" id="9808190at2"/>
<keyword evidence="1" id="KW-1133">Transmembrane helix</keyword>
<dbReference type="eggNOG" id="COG5488">
    <property type="taxonomic scope" value="Bacteria"/>
</dbReference>
<keyword evidence="1" id="KW-0472">Membrane</keyword>
<dbReference type="InterPro" id="IPR019253">
    <property type="entry name" value="DUF2244_TM"/>
</dbReference>
<keyword evidence="3" id="KW-1185">Reference proteome</keyword>
<name>Q0FJ01_SALBH</name>
<comment type="caution">
    <text evidence="2">The sequence shown here is derived from an EMBL/GenBank/DDBJ whole genome shotgun (WGS) entry which is preliminary data.</text>
</comment>
<sequence>MPYRWEQTETPSDRAELHLWPHQSLSAEGFSIFILSFFLLALIPFFGLIGTVLLWGLLPFMLLAVGGIWFAIRRNNRDRQILEILTIDHETLRLVRHNPRGPDQDWEGNPYWVKVAMHERGGPVPYYVTLQGSGREVEIGAFLSEDERKTLFAELSDRVRVLASP</sequence>
<organism evidence="2 3">
    <name type="scientific">Salipiger bermudensis (strain DSM 26914 / JCM 13377 / KCTC 12554 / HTCC2601)</name>
    <name type="common">Pelagibaca bermudensis</name>
    <dbReference type="NCBI Taxonomy" id="314265"/>
    <lineage>
        <taxon>Bacteria</taxon>
        <taxon>Pseudomonadati</taxon>
        <taxon>Pseudomonadota</taxon>
        <taxon>Alphaproteobacteria</taxon>
        <taxon>Rhodobacterales</taxon>
        <taxon>Roseobacteraceae</taxon>
        <taxon>Salipiger</taxon>
    </lineage>
</organism>
<reference evidence="2 3" key="1">
    <citation type="journal article" date="2010" name="J. Bacteriol.">
        <title>Genome sequences of Pelagibaca bermudensis HTCC2601T and Maritimibacter alkaliphilus HTCC2654T, the type strains of two marine Roseobacter genera.</title>
        <authorList>
            <person name="Thrash J.C."/>
            <person name="Cho J.C."/>
            <person name="Ferriera S."/>
            <person name="Johnson J."/>
            <person name="Vergin K.L."/>
            <person name="Giovannoni S.J."/>
        </authorList>
    </citation>
    <scope>NUCLEOTIDE SEQUENCE [LARGE SCALE GENOMIC DNA]</scope>
    <source>
        <strain evidence="3">DSM 26914 / JCM 13377 / KCTC 12554 / HTCC2601</strain>
    </source>
</reference>
<protein>
    <recommendedName>
        <fullName evidence="4">Integral membrane protein</fullName>
    </recommendedName>
</protein>
<evidence type="ECO:0000256" key="1">
    <source>
        <dbReference type="SAM" id="Phobius"/>
    </source>
</evidence>
<dbReference type="RefSeq" id="WP_007798355.1">
    <property type="nucleotide sequence ID" value="NZ_DS022276.1"/>
</dbReference>
<dbReference type="STRING" id="314265.R2601_19437"/>
<dbReference type="Proteomes" id="UP000006230">
    <property type="component" value="Unassembled WGS sequence"/>
</dbReference>
<evidence type="ECO:0000313" key="2">
    <source>
        <dbReference type="EMBL" id="EAU44192.1"/>
    </source>
</evidence>
<accession>Q0FJ01</accession>
<feature type="transmembrane region" description="Helical" evidence="1">
    <location>
        <begin position="25"/>
        <end position="46"/>
    </location>
</feature>
<evidence type="ECO:0008006" key="4">
    <source>
        <dbReference type="Google" id="ProtNLM"/>
    </source>
</evidence>
<dbReference type="AlphaFoldDB" id="Q0FJ01"/>
<dbReference type="Pfam" id="PF10003">
    <property type="entry name" value="DUF2244"/>
    <property type="match status" value="1"/>
</dbReference>
<dbReference type="EMBL" id="AATQ01000053">
    <property type="protein sequence ID" value="EAU44192.1"/>
    <property type="molecule type" value="Genomic_DNA"/>
</dbReference>
<evidence type="ECO:0000313" key="3">
    <source>
        <dbReference type="Proteomes" id="UP000006230"/>
    </source>
</evidence>
<keyword evidence="1" id="KW-0812">Transmembrane</keyword>
<gene>
    <name evidence="2" type="ORF">R2601_19437</name>
</gene>